<dbReference type="SUPFAM" id="SSF56925">
    <property type="entry name" value="OMPA-like"/>
    <property type="match status" value="1"/>
</dbReference>
<accession>A0ABU1QZP9</accession>
<organism evidence="2 3">
    <name type="scientific">Dyadobacter fermentans</name>
    <dbReference type="NCBI Taxonomy" id="94254"/>
    <lineage>
        <taxon>Bacteria</taxon>
        <taxon>Pseudomonadati</taxon>
        <taxon>Bacteroidota</taxon>
        <taxon>Cytophagia</taxon>
        <taxon>Cytophagales</taxon>
        <taxon>Spirosomataceae</taxon>
        <taxon>Dyadobacter</taxon>
    </lineage>
</organism>
<dbReference type="Pfam" id="PF13568">
    <property type="entry name" value="OMP_b-brl_2"/>
    <property type="match status" value="1"/>
</dbReference>
<reference evidence="2 3" key="1">
    <citation type="submission" date="2023-07" db="EMBL/GenBank/DDBJ databases">
        <title>Sorghum-associated microbial communities from plants grown in Nebraska, USA.</title>
        <authorList>
            <person name="Schachtman D."/>
        </authorList>
    </citation>
    <scope>NUCLEOTIDE SEQUENCE [LARGE SCALE GENOMIC DNA]</scope>
    <source>
        <strain evidence="2 3">BE57</strain>
    </source>
</reference>
<sequence>MAGFDIGYNFQNYRRGWSLRLQPNFIAIRNNSKSGTYGTGYYMEFKWRTQYANLPMLVRYTITDGKIRPFAEIGASWNVWRHSSVGGSGLDCRDGGCYPFEIKRTDANFEGNRFNALAGAGVQIDMGKVTIPITVRVLDNLKKRESVLDPGTGSEYKLPKVRMVQVTTGVAF</sequence>
<name>A0ABU1QZP9_9BACT</name>
<keyword evidence="3" id="KW-1185">Reference proteome</keyword>
<dbReference type="Proteomes" id="UP001264980">
    <property type="component" value="Unassembled WGS sequence"/>
</dbReference>
<dbReference type="InterPro" id="IPR025665">
    <property type="entry name" value="Beta-barrel_OMP_2"/>
</dbReference>
<protein>
    <recommendedName>
        <fullName evidence="1">Outer membrane protein beta-barrel domain-containing protein</fullName>
    </recommendedName>
</protein>
<gene>
    <name evidence="2" type="ORF">J2W84_003685</name>
</gene>
<feature type="domain" description="Outer membrane protein beta-barrel" evidence="1">
    <location>
        <begin position="1"/>
        <end position="128"/>
    </location>
</feature>
<evidence type="ECO:0000259" key="1">
    <source>
        <dbReference type="Pfam" id="PF13568"/>
    </source>
</evidence>
<evidence type="ECO:0000313" key="3">
    <source>
        <dbReference type="Proteomes" id="UP001264980"/>
    </source>
</evidence>
<dbReference type="InterPro" id="IPR011250">
    <property type="entry name" value="OMP/PagP_B-barrel"/>
</dbReference>
<dbReference type="EMBL" id="JAVDTI010000003">
    <property type="protein sequence ID" value="MDR6806637.1"/>
    <property type="molecule type" value="Genomic_DNA"/>
</dbReference>
<evidence type="ECO:0000313" key="2">
    <source>
        <dbReference type="EMBL" id="MDR6806637.1"/>
    </source>
</evidence>
<comment type="caution">
    <text evidence="2">The sequence shown here is derived from an EMBL/GenBank/DDBJ whole genome shotgun (WGS) entry which is preliminary data.</text>
</comment>
<proteinExistence type="predicted"/>